<gene>
    <name evidence="2" type="ORF">PCOR1329_LOCUS13916</name>
</gene>
<comment type="caution">
    <text evidence="2">The sequence shown here is derived from an EMBL/GenBank/DDBJ whole genome shotgun (WGS) entry which is preliminary data.</text>
</comment>
<dbReference type="PANTHER" id="PTHR13847">
    <property type="entry name" value="SARCOSINE DEHYDROGENASE-RELATED"/>
    <property type="match status" value="1"/>
</dbReference>
<feature type="domain" description="FAD dependent oxidoreductase" evidence="1">
    <location>
        <begin position="32"/>
        <end position="152"/>
    </location>
</feature>
<protein>
    <recommendedName>
        <fullName evidence="1">FAD dependent oxidoreductase domain-containing protein</fullName>
    </recommendedName>
</protein>
<accession>A0ABN9QT46</accession>
<organism evidence="2 3">
    <name type="scientific">Prorocentrum cordatum</name>
    <dbReference type="NCBI Taxonomy" id="2364126"/>
    <lineage>
        <taxon>Eukaryota</taxon>
        <taxon>Sar</taxon>
        <taxon>Alveolata</taxon>
        <taxon>Dinophyceae</taxon>
        <taxon>Prorocentrales</taxon>
        <taxon>Prorocentraceae</taxon>
        <taxon>Prorocentrum</taxon>
    </lineage>
</organism>
<dbReference type="SUPFAM" id="SSF51905">
    <property type="entry name" value="FAD/NAD(P)-binding domain"/>
    <property type="match status" value="1"/>
</dbReference>
<evidence type="ECO:0000313" key="3">
    <source>
        <dbReference type="Proteomes" id="UP001189429"/>
    </source>
</evidence>
<dbReference type="EMBL" id="CAUYUJ010004127">
    <property type="protein sequence ID" value="CAK0808277.1"/>
    <property type="molecule type" value="Genomic_DNA"/>
</dbReference>
<dbReference type="PANTHER" id="PTHR13847:SF150">
    <property type="entry name" value="OXIDOREDUCTASE TDA3-RELATED"/>
    <property type="match status" value="1"/>
</dbReference>
<proteinExistence type="predicted"/>
<dbReference type="Proteomes" id="UP001189429">
    <property type="component" value="Unassembled WGS sequence"/>
</dbReference>
<dbReference type="InterPro" id="IPR006076">
    <property type="entry name" value="FAD-dep_OxRdtase"/>
</dbReference>
<evidence type="ECO:0000259" key="1">
    <source>
        <dbReference type="Pfam" id="PF01266"/>
    </source>
</evidence>
<dbReference type="Gene3D" id="3.50.50.60">
    <property type="entry name" value="FAD/NAD(P)-binding domain"/>
    <property type="match status" value="1"/>
</dbReference>
<sequence>MPWAMMRSLPSSRFPSWAPPMFRVPKPVEPCALFCDEDEFGCHLEVNPRVDGSVYVCGCGGSKYLDESQLRSLAPDEVFPDPQRVKAASAALRSKISVADGVEPEANACIRPCPPDARPMLGPVGDNAFVACGHNCWGILWGPLTGQIMAELVTGGEPPVPLAAFDPGRFALKKPKRGRHMQEQPVGEQW</sequence>
<evidence type="ECO:0000313" key="2">
    <source>
        <dbReference type="EMBL" id="CAK0808277.1"/>
    </source>
</evidence>
<keyword evidence="3" id="KW-1185">Reference proteome</keyword>
<dbReference type="Pfam" id="PF01266">
    <property type="entry name" value="DAO"/>
    <property type="match status" value="1"/>
</dbReference>
<reference evidence="2" key="1">
    <citation type="submission" date="2023-10" db="EMBL/GenBank/DDBJ databases">
        <authorList>
            <person name="Chen Y."/>
            <person name="Shah S."/>
            <person name="Dougan E. K."/>
            <person name="Thang M."/>
            <person name="Chan C."/>
        </authorList>
    </citation>
    <scope>NUCLEOTIDE SEQUENCE [LARGE SCALE GENOMIC DNA]</scope>
</reference>
<dbReference type="InterPro" id="IPR036188">
    <property type="entry name" value="FAD/NAD-bd_sf"/>
</dbReference>
<name>A0ABN9QT46_9DINO</name>